<dbReference type="EMBL" id="CM010718">
    <property type="protein sequence ID" value="RZC59535.1"/>
    <property type="molecule type" value="Genomic_DNA"/>
</dbReference>
<accession>A0A4Y7JIP1</accession>
<evidence type="ECO:0000256" key="1">
    <source>
        <dbReference type="SAM" id="MobiDB-lite"/>
    </source>
</evidence>
<name>A0A4Y7JIP1_PAPSO</name>
<gene>
    <name evidence="2" type="ORF">C5167_006837</name>
</gene>
<sequence>MKLIKSPAPPPYSSKLNHHHRAPPLLKCTGWTTKGKPQLKDVDWTRKILTPAAYVDISTTKYQSGEIEPHQITEV</sequence>
<evidence type="ECO:0000313" key="3">
    <source>
        <dbReference type="Proteomes" id="UP000316621"/>
    </source>
</evidence>
<protein>
    <submittedName>
        <fullName evidence="2">Uncharacterized protein</fullName>
    </submittedName>
</protein>
<proteinExistence type="predicted"/>
<organism evidence="2 3">
    <name type="scientific">Papaver somniferum</name>
    <name type="common">Opium poppy</name>
    <dbReference type="NCBI Taxonomy" id="3469"/>
    <lineage>
        <taxon>Eukaryota</taxon>
        <taxon>Viridiplantae</taxon>
        <taxon>Streptophyta</taxon>
        <taxon>Embryophyta</taxon>
        <taxon>Tracheophyta</taxon>
        <taxon>Spermatophyta</taxon>
        <taxon>Magnoliopsida</taxon>
        <taxon>Ranunculales</taxon>
        <taxon>Papaveraceae</taxon>
        <taxon>Papaveroideae</taxon>
        <taxon>Papaver</taxon>
    </lineage>
</organism>
<keyword evidence="3" id="KW-1185">Reference proteome</keyword>
<feature type="region of interest" description="Disordered" evidence="1">
    <location>
        <begin position="1"/>
        <end position="20"/>
    </location>
</feature>
<dbReference type="AlphaFoldDB" id="A0A4Y7JIP1"/>
<dbReference type="Proteomes" id="UP000316621">
    <property type="component" value="Chromosome 4"/>
</dbReference>
<evidence type="ECO:0000313" key="2">
    <source>
        <dbReference type="EMBL" id="RZC59535.1"/>
    </source>
</evidence>
<dbReference type="Gramene" id="RZC59535">
    <property type="protein sequence ID" value="RZC59535"/>
    <property type="gene ID" value="C5167_006837"/>
</dbReference>
<reference evidence="2 3" key="1">
    <citation type="journal article" date="2018" name="Science">
        <title>The opium poppy genome and morphinan production.</title>
        <authorList>
            <person name="Guo L."/>
            <person name="Winzer T."/>
            <person name="Yang X."/>
            <person name="Li Y."/>
            <person name="Ning Z."/>
            <person name="He Z."/>
            <person name="Teodor R."/>
            <person name="Lu Y."/>
            <person name="Bowser T.A."/>
            <person name="Graham I.A."/>
            <person name="Ye K."/>
        </authorList>
    </citation>
    <scope>NUCLEOTIDE SEQUENCE [LARGE SCALE GENOMIC DNA]</scope>
    <source>
        <strain evidence="3">cv. HN1</strain>
        <tissue evidence="2">Leaves</tissue>
    </source>
</reference>